<gene>
    <name evidence="1" type="ORF">F442_12647</name>
</gene>
<dbReference type="Proteomes" id="UP000018948">
    <property type="component" value="Unassembled WGS sequence"/>
</dbReference>
<dbReference type="EMBL" id="ANIY01002608">
    <property type="protein sequence ID" value="ETP39934.1"/>
    <property type="molecule type" value="Genomic_DNA"/>
</dbReference>
<evidence type="ECO:0000313" key="2">
    <source>
        <dbReference type="Proteomes" id="UP000018948"/>
    </source>
</evidence>
<name>W2Z137_PHYNI</name>
<protein>
    <submittedName>
        <fullName evidence="1">Uncharacterized protein</fullName>
    </submittedName>
</protein>
<sequence length="30" mass="3645">MAKDGRDVFRRFDWSDRNTLAIVRRSSFNQ</sequence>
<dbReference type="AlphaFoldDB" id="W2Z137"/>
<accession>W2Z137</accession>
<organism evidence="1 2">
    <name type="scientific">Phytophthora nicotianae P10297</name>
    <dbReference type="NCBI Taxonomy" id="1317064"/>
    <lineage>
        <taxon>Eukaryota</taxon>
        <taxon>Sar</taxon>
        <taxon>Stramenopiles</taxon>
        <taxon>Oomycota</taxon>
        <taxon>Peronosporomycetes</taxon>
        <taxon>Peronosporales</taxon>
        <taxon>Peronosporaceae</taxon>
        <taxon>Phytophthora</taxon>
    </lineage>
</organism>
<comment type="caution">
    <text evidence="1">The sequence shown here is derived from an EMBL/GenBank/DDBJ whole genome shotgun (WGS) entry which is preliminary data.</text>
</comment>
<evidence type="ECO:0000313" key="1">
    <source>
        <dbReference type="EMBL" id="ETP39934.1"/>
    </source>
</evidence>
<proteinExistence type="predicted"/>
<reference evidence="1 2" key="1">
    <citation type="submission" date="2013-11" db="EMBL/GenBank/DDBJ databases">
        <title>The Genome Sequence of Phytophthora parasitica P10297.</title>
        <authorList>
            <consortium name="The Broad Institute Genomics Platform"/>
            <person name="Russ C."/>
            <person name="Tyler B."/>
            <person name="Panabieres F."/>
            <person name="Shan W."/>
            <person name="Tripathy S."/>
            <person name="Grunwald N."/>
            <person name="Machado M."/>
            <person name="Johnson C.S."/>
            <person name="Walker B."/>
            <person name="Young S.K."/>
            <person name="Zeng Q."/>
            <person name="Gargeya S."/>
            <person name="Fitzgerald M."/>
            <person name="Haas B."/>
            <person name="Abouelleil A."/>
            <person name="Allen A.W."/>
            <person name="Alvarado L."/>
            <person name="Arachchi H.M."/>
            <person name="Berlin A.M."/>
            <person name="Chapman S.B."/>
            <person name="Gainer-Dewar J."/>
            <person name="Goldberg J."/>
            <person name="Griggs A."/>
            <person name="Gujja S."/>
            <person name="Hansen M."/>
            <person name="Howarth C."/>
            <person name="Imamovic A."/>
            <person name="Ireland A."/>
            <person name="Larimer J."/>
            <person name="McCowan C."/>
            <person name="Murphy C."/>
            <person name="Pearson M."/>
            <person name="Poon T.W."/>
            <person name="Priest M."/>
            <person name="Roberts A."/>
            <person name="Saif S."/>
            <person name="Shea T."/>
            <person name="Sisk P."/>
            <person name="Sykes S."/>
            <person name="Wortman J."/>
            <person name="Nusbaum C."/>
            <person name="Birren B."/>
        </authorList>
    </citation>
    <scope>NUCLEOTIDE SEQUENCE [LARGE SCALE GENOMIC DNA]</scope>
    <source>
        <strain evidence="1 2">P10297</strain>
    </source>
</reference>